<feature type="region of interest" description="Disordered" evidence="2">
    <location>
        <begin position="477"/>
        <end position="505"/>
    </location>
</feature>
<keyword evidence="1" id="KW-0175">Coiled coil</keyword>
<reference evidence="3" key="1">
    <citation type="submission" date="2007-07" db="EMBL/GenBank/DDBJ databases">
        <title>PCAP assembly of the Caenorhabditis remanei genome.</title>
        <authorList>
            <consortium name="The Caenorhabditis remanei Sequencing Consortium"/>
            <person name="Wilson R.K."/>
        </authorList>
    </citation>
    <scope>NUCLEOTIDE SEQUENCE [LARGE SCALE GENOMIC DNA]</scope>
    <source>
        <strain evidence="3">PB4641</strain>
    </source>
</reference>
<dbReference type="HOGENOM" id="CLU_498046_0_0_1"/>
<protein>
    <submittedName>
        <fullName evidence="3">Uncharacterized protein</fullName>
    </submittedName>
</protein>
<evidence type="ECO:0000256" key="1">
    <source>
        <dbReference type="SAM" id="Coils"/>
    </source>
</evidence>
<dbReference type="EMBL" id="DS268496">
    <property type="protein sequence ID" value="EFP12055.1"/>
    <property type="molecule type" value="Genomic_DNA"/>
</dbReference>
<sequence length="631" mass="70830">MARLLTSLENETELKAIERNHNICEKKLANFQRQREEVSRSVRHLEACNTHVKRMAVITKEKLAKLKSDVEKHKNETHETVQRSNAYLNSSFEQVDFIRTNQHVSLHCGPALSITLPYDSCIESCVQAENNLRKSLGEVSMSDEKLKSEKEALVKDQHSVSKAKSKAEKDIVNLKEEIERQTGIVKTLQASSIEVKSVLREAKEEVDKAIEKNAKTKEEMKKAQQTLDNLLQTIPTAESAKQNILAELDELFVDLKSDSPIDLSSYTNLSDCEEILKLFEEWKTRQTENSNFSQPADVFDTDTPTSLEADLENVKKQTKHTLKNVEQMKELREKHVCTSEMLIRKKSGVEAVRKQIDDHTAVLNSLKVTEKAVKSSGSESISSKKEVKEVKIPQELLRQLEATRNEVPGPEPYQPYQTPVRIASTKANAKLNAKTITRVSAGSGSTRNMSVNGPQYPGIKLVAQKNNVDTPIPRKVSTAELDESANSVNSEDSSLISEDSGTTQDESALNQLFSPLANEKRVSPPTPPVVEFSMAAHMNEFSQRQAKLKASQKIKEHVDVERRRSKGKNVDFDAEDENDKRIFADESALDISGVDSEGDEENEEDDGDEFDELFAPDDQDSMDQSTWGDDD</sequence>
<feature type="compositionally biased region" description="Basic and acidic residues" evidence="2">
    <location>
        <begin position="553"/>
        <end position="562"/>
    </location>
</feature>
<dbReference type="AlphaFoldDB" id="E3MYH6"/>
<evidence type="ECO:0000256" key="2">
    <source>
        <dbReference type="SAM" id="MobiDB-lite"/>
    </source>
</evidence>
<organism evidence="4">
    <name type="scientific">Caenorhabditis remanei</name>
    <name type="common">Caenorhabditis vulgaris</name>
    <dbReference type="NCBI Taxonomy" id="31234"/>
    <lineage>
        <taxon>Eukaryota</taxon>
        <taxon>Metazoa</taxon>
        <taxon>Ecdysozoa</taxon>
        <taxon>Nematoda</taxon>
        <taxon>Chromadorea</taxon>
        <taxon>Rhabditida</taxon>
        <taxon>Rhabditina</taxon>
        <taxon>Rhabditomorpha</taxon>
        <taxon>Rhabditoidea</taxon>
        <taxon>Rhabditidae</taxon>
        <taxon>Peloderinae</taxon>
        <taxon>Caenorhabditis</taxon>
    </lineage>
</organism>
<dbReference type="STRING" id="31234.E3MYH6"/>
<feature type="compositionally biased region" description="Acidic residues" evidence="2">
    <location>
        <begin position="596"/>
        <end position="621"/>
    </location>
</feature>
<feature type="compositionally biased region" description="Polar residues" evidence="2">
    <location>
        <begin position="484"/>
        <end position="505"/>
    </location>
</feature>
<keyword evidence="4" id="KW-1185">Reference proteome</keyword>
<dbReference type="FunCoup" id="E3MYH6">
    <property type="interactions" value="5"/>
</dbReference>
<proteinExistence type="predicted"/>
<feature type="compositionally biased region" description="Polar residues" evidence="2">
    <location>
        <begin position="622"/>
        <end position="631"/>
    </location>
</feature>
<feature type="coiled-coil region" evidence="1">
    <location>
        <begin position="164"/>
        <end position="240"/>
    </location>
</feature>
<feature type="coiled-coil region" evidence="1">
    <location>
        <begin position="14"/>
        <end position="83"/>
    </location>
</feature>
<feature type="region of interest" description="Disordered" evidence="2">
    <location>
        <begin position="548"/>
        <end position="631"/>
    </location>
</feature>
<evidence type="ECO:0000313" key="3">
    <source>
        <dbReference type="EMBL" id="EFP12055.1"/>
    </source>
</evidence>
<name>E3MYH6_CAERE</name>
<dbReference type="InParanoid" id="E3MYH6"/>
<gene>
    <name evidence="3" type="ORF">CRE_30104</name>
</gene>
<evidence type="ECO:0000313" key="4">
    <source>
        <dbReference type="Proteomes" id="UP000008281"/>
    </source>
</evidence>
<dbReference type="Proteomes" id="UP000008281">
    <property type="component" value="Unassembled WGS sequence"/>
</dbReference>
<dbReference type="OMA" id="FSMAAHM"/>
<accession>E3MYH6</accession>
<dbReference type="OrthoDB" id="5830762at2759"/>
<dbReference type="eggNOG" id="ENOG502T37Z">
    <property type="taxonomic scope" value="Eukaryota"/>
</dbReference>